<dbReference type="GO" id="GO:0000166">
    <property type="term" value="F:nucleotide binding"/>
    <property type="evidence" value="ECO:0007669"/>
    <property type="project" value="UniProtKB-KW"/>
</dbReference>
<gene>
    <name evidence="9 11" type="primary">surE</name>
    <name evidence="11" type="ORF">DYI37_02660</name>
</gene>
<feature type="binding site" evidence="9">
    <location>
        <position position="26"/>
    </location>
    <ligand>
        <name>a divalent metal cation</name>
        <dbReference type="ChEBI" id="CHEBI:60240"/>
    </ligand>
</feature>
<organism evidence="11 12">
    <name type="scientific">Fulvimarina endophytica</name>
    <dbReference type="NCBI Taxonomy" id="2293836"/>
    <lineage>
        <taxon>Bacteria</taxon>
        <taxon>Pseudomonadati</taxon>
        <taxon>Pseudomonadota</taxon>
        <taxon>Alphaproteobacteria</taxon>
        <taxon>Hyphomicrobiales</taxon>
        <taxon>Aurantimonadaceae</taxon>
        <taxon>Fulvimarina</taxon>
    </lineage>
</organism>
<evidence type="ECO:0000256" key="2">
    <source>
        <dbReference type="ARBA" id="ARBA00001946"/>
    </source>
</evidence>
<proteinExistence type="inferred from homology"/>
<keyword evidence="7 9" id="KW-0547">Nucleotide-binding</keyword>
<evidence type="ECO:0000256" key="1">
    <source>
        <dbReference type="ARBA" id="ARBA00000815"/>
    </source>
</evidence>
<dbReference type="InterPro" id="IPR030048">
    <property type="entry name" value="SurE"/>
</dbReference>
<keyword evidence="6 9" id="KW-0479">Metal-binding</keyword>
<dbReference type="Gene3D" id="3.40.1210.10">
    <property type="entry name" value="Survival protein SurE-like phosphatase/nucleotidase"/>
    <property type="match status" value="1"/>
</dbReference>
<dbReference type="GO" id="GO:0008253">
    <property type="term" value="F:5'-nucleotidase activity"/>
    <property type="evidence" value="ECO:0007669"/>
    <property type="project" value="UniProtKB-UniRule"/>
</dbReference>
<comment type="similarity">
    <text evidence="4 9">Belongs to the SurE nucleotidase family.</text>
</comment>
<evidence type="ECO:0000313" key="11">
    <source>
        <dbReference type="EMBL" id="RFC66366.1"/>
    </source>
</evidence>
<feature type="binding site" evidence="9">
    <location>
        <position position="25"/>
    </location>
    <ligand>
        <name>a divalent metal cation</name>
        <dbReference type="ChEBI" id="CHEBI:60240"/>
    </ligand>
</feature>
<evidence type="ECO:0000256" key="9">
    <source>
        <dbReference type="HAMAP-Rule" id="MF_00060"/>
    </source>
</evidence>
<dbReference type="GO" id="GO:0005737">
    <property type="term" value="C:cytoplasm"/>
    <property type="evidence" value="ECO:0007669"/>
    <property type="project" value="UniProtKB-SubCell"/>
</dbReference>
<evidence type="ECO:0000256" key="6">
    <source>
        <dbReference type="ARBA" id="ARBA00022723"/>
    </source>
</evidence>
<dbReference type="SUPFAM" id="SSF64167">
    <property type="entry name" value="SurE-like"/>
    <property type="match status" value="1"/>
</dbReference>
<dbReference type="FunFam" id="3.40.1210.10:FF:000001">
    <property type="entry name" value="5'/3'-nucleotidase SurE"/>
    <property type="match status" value="1"/>
</dbReference>
<dbReference type="EMBL" id="QURL01000001">
    <property type="protein sequence ID" value="RFC66366.1"/>
    <property type="molecule type" value="Genomic_DNA"/>
</dbReference>
<dbReference type="PANTHER" id="PTHR30457:SF12">
    <property type="entry name" value="5'_3'-NUCLEOTIDASE SURE"/>
    <property type="match status" value="1"/>
</dbReference>
<dbReference type="GO" id="GO:0004309">
    <property type="term" value="F:exopolyphosphatase activity"/>
    <property type="evidence" value="ECO:0007669"/>
    <property type="project" value="TreeGrafter"/>
</dbReference>
<evidence type="ECO:0000256" key="8">
    <source>
        <dbReference type="ARBA" id="ARBA00022801"/>
    </source>
</evidence>
<keyword evidence="8 9" id="KW-0378">Hydrolase</keyword>
<evidence type="ECO:0000313" key="12">
    <source>
        <dbReference type="Proteomes" id="UP000264310"/>
    </source>
</evidence>
<evidence type="ECO:0000256" key="4">
    <source>
        <dbReference type="ARBA" id="ARBA00011062"/>
    </source>
</evidence>
<evidence type="ECO:0000256" key="3">
    <source>
        <dbReference type="ARBA" id="ARBA00004496"/>
    </source>
</evidence>
<evidence type="ECO:0000259" key="10">
    <source>
        <dbReference type="Pfam" id="PF01975"/>
    </source>
</evidence>
<keyword evidence="12" id="KW-1185">Reference proteome</keyword>
<protein>
    <recommendedName>
        <fullName evidence="9">5'-nucleotidase SurE</fullName>
        <ecNumber evidence="9">3.1.3.5</ecNumber>
    </recommendedName>
    <alternativeName>
        <fullName evidence="9">Nucleoside 5'-monophosphate phosphohydrolase</fullName>
    </alternativeName>
</protein>
<keyword evidence="5 9" id="KW-0963">Cytoplasm</keyword>
<comment type="subcellular location">
    <subcellularLocation>
        <location evidence="3 9">Cytoplasm</location>
    </subcellularLocation>
</comment>
<evidence type="ECO:0000256" key="7">
    <source>
        <dbReference type="ARBA" id="ARBA00022741"/>
    </source>
</evidence>
<dbReference type="GO" id="GO:0046872">
    <property type="term" value="F:metal ion binding"/>
    <property type="evidence" value="ECO:0007669"/>
    <property type="project" value="UniProtKB-UniRule"/>
</dbReference>
<sequence length="269" mass="29408">MPEALYGRDRTHRGSLVTRILITNDDGILSEGLEALERIAAEISDDVWTVAPEADQSGLAHSLTLSHPLRLRQLGEKRFALSGTPTDCVIMAMRKLMDSPPDLVLSGINLGQNAADDVTYSGTVAGAMEGTLLGVRSIALSQAFSPDKRLENPWATAERHGPAIIRKLMSYDLPPGHLFNVNFPVREPDEVEGVRVTRQGKLDPALGIEQREDGRGRSYFWLKFGRRNGPNVERSDISALQDGYISVTPLHLDLTAGHLVDGLTDHLEG</sequence>
<dbReference type="HAMAP" id="MF_00060">
    <property type="entry name" value="SurE"/>
    <property type="match status" value="1"/>
</dbReference>
<comment type="caution">
    <text evidence="11">The sequence shown here is derived from an EMBL/GenBank/DDBJ whole genome shotgun (WGS) entry which is preliminary data.</text>
</comment>
<reference evidence="11 12" key="1">
    <citation type="submission" date="2018-08" db="EMBL/GenBank/DDBJ databases">
        <title>Fulvimarina sp. 85, whole genome shotgun sequence.</title>
        <authorList>
            <person name="Tuo L."/>
        </authorList>
    </citation>
    <scope>NUCLEOTIDE SEQUENCE [LARGE SCALE GENOMIC DNA]</scope>
    <source>
        <strain evidence="11 12">85</strain>
    </source>
</reference>
<comment type="cofactor">
    <cofactor evidence="2">
        <name>Mg(2+)</name>
        <dbReference type="ChEBI" id="CHEBI:18420"/>
    </cofactor>
</comment>
<feature type="binding site" evidence="9">
    <location>
        <position position="109"/>
    </location>
    <ligand>
        <name>a divalent metal cation</name>
        <dbReference type="ChEBI" id="CHEBI:60240"/>
    </ligand>
</feature>
<dbReference type="Pfam" id="PF01975">
    <property type="entry name" value="SurE"/>
    <property type="match status" value="1"/>
</dbReference>
<feature type="binding site" evidence="9">
    <location>
        <position position="57"/>
    </location>
    <ligand>
        <name>a divalent metal cation</name>
        <dbReference type="ChEBI" id="CHEBI:60240"/>
    </ligand>
</feature>
<comment type="function">
    <text evidence="9">Nucleotidase that shows phosphatase activity on nucleoside 5'-monophosphates.</text>
</comment>
<dbReference type="Proteomes" id="UP000264310">
    <property type="component" value="Unassembled WGS sequence"/>
</dbReference>
<dbReference type="GO" id="GO:0008254">
    <property type="term" value="F:3'-nucleotidase activity"/>
    <property type="evidence" value="ECO:0007669"/>
    <property type="project" value="TreeGrafter"/>
</dbReference>
<feature type="domain" description="Survival protein SurE-like phosphatase/nucleotidase" evidence="10">
    <location>
        <begin position="20"/>
        <end position="201"/>
    </location>
</feature>
<dbReference type="InterPro" id="IPR002828">
    <property type="entry name" value="SurE-like_Pase/nucleotidase"/>
</dbReference>
<dbReference type="AlphaFoldDB" id="A0A371XAU9"/>
<dbReference type="NCBIfam" id="NF001490">
    <property type="entry name" value="PRK00346.1-4"/>
    <property type="match status" value="1"/>
</dbReference>
<dbReference type="NCBIfam" id="TIGR00087">
    <property type="entry name" value="surE"/>
    <property type="match status" value="1"/>
</dbReference>
<dbReference type="OrthoDB" id="9780815at2"/>
<dbReference type="PANTHER" id="PTHR30457">
    <property type="entry name" value="5'-NUCLEOTIDASE SURE"/>
    <property type="match status" value="1"/>
</dbReference>
<accession>A0A371XAU9</accession>
<dbReference type="EC" id="3.1.3.5" evidence="9"/>
<evidence type="ECO:0000256" key="5">
    <source>
        <dbReference type="ARBA" id="ARBA00022490"/>
    </source>
</evidence>
<comment type="catalytic activity">
    <reaction evidence="1 9">
        <text>a ribonucleoside 5'-phosphate + H2O = a ribonucleoside + phosphate</text>
        <dbReference type="Rhea" id="RHEA:12484"/>
        <dbReference type="ChEBI" id="CHEBI:15377"/>
        <dbReference type="ChEBI" id="CHEBI:18254"/>
        <dbReference type="ChEBI" id="CHEBI:43474"/>
        <dbReference type="ChEBI" id="CHEBI:58043"/>
        <dbReference type="EC" id="3.1.3.5"/>
    </reaction>
</comment>
<comment type="cofactor">
    <cofactor evidence="9">
        <name>a divalent metal cation</name>
        <dbReference type="ChEBI" id="CHEBI:60240"/>
    </cofactor>
    <text evidence="9">Binds 1 divalent metal cation per subunit.</text>
</comment>
<name>A0A371XAU9_9HYPH</name>
<dbReference type="InterPro" id="IPR036523">
    <property type="entry name" value="SurE-like_sf"/>
</dbReference>